<dbReference type="RefSeq" id="WP_001195849.1">
    <property type="nucleotide sequence ID" value="NZ_BFKH01000035.1"/>
</dbReference>
<dbReference type="InterPro" id="IPR016032">
    <property type="entry name" value="Sig_transdc_resp-reg_C-effctor"/>
</dbReference>
<dbReference type="EMBL" id="CP057906">
    <property type="protein sequence ID" value="QMO42812.1"/>
    <property type="molecule type" value="Genomic_DNA"/>
</dbReference>
<name>A0A085P0D1_ECOLX</name>
<evidence type="ECO:0000256" key="1">
    <source>
        <dbReference type="ARBA" id="ARBA00023125"/>
    </source>
</evidence>
<dbReference type="SMART" id="SM00421">
    <property type="entry name" value="HTH_LUXR"/>
    <property type="match status" value="1"/>
</dbReference>
<dbReference type="GO" id="GO:0006355">
    <property type="term" value="P:regulation of DNA-templated transcription"/>
    <property type="evidence" value="ECO:0007669"/>
    <property type="project" value="InterPro"/>
</dbReference>
<dbReference type="Gene3D" id="1.10.10.10">
    <property type="entry name" value="Winged helix-like DNA-binding domain superfamily/Winged helix DNA-binding domain"/>
    <property type="match status" value="1"/>
</dbReference>
<proteinExistence type="predicted"/>
<dbReference type="InterPro" id="IPR000792">
    <property type="entry name" value="Tscrpt_reg_LuxR_C"/>
</dbReference>
<reference evidence="2 3" key="1">
    <citation type="submission" date="2020-06" db="EMBL/GenBank/DDBJ databases">
        <title>REHAB project genomes.</title>
        <authorList>
            <person name="Shaw L.P."/>
        </authorList>
    </citation>
    <scope>NUCLEOTIDE SEQUENCE [LARGE SCALE GENOMIC DNA]</scope>
    <source>
        <strain evidence="2 3">RHB10-C12</strain>
    </source>
</reference>
<gene>
    <name evidence="2" type="ORF">HVW43_22075</name>
</gene>
<dbReference type="Pfam" id="PF00196">
    <property type="entry name" value="GerE"/>
    <property type="match status" value="1"/>
</dbReference>
<accession>A0A085P0D1</accession>
<sequence length="166" mass="19156">MQVFSSDVYFTVGTNALLASQKEYYSDLVALVDLGHSFVVIDEHQHRKLKPNTEPVNILLSNNFIRINKNITLSDLTHFLISNLHTQNVYSTQEPLTHDEIDILRLCVSYSLKQIAIIKGIDYKTVSYHKIRALNKLNIKGTVELFIALCEWDKHYFKLQSCVRES</sequence>
<dbReference type="eggNOG" id="COG2771">
    <property type="taxonomic scope" value="Bacteria"/>
</dbReference>
<organism evidence="2 3">
    <name type="scientific">Escherichia coli</name>
    <dbReference type="NCBI Taxonomy" id="562"/>
    <lineage>
        <taxon>Bacteria</taxon>
        <taxon>Pseudomonadati</taxon>
        <taxon>Pseudomonadota</taxon>
        <taxon>Gammaproteobacteria</taxon>
        <taxon>Enterobacterales</taxon>
        <taxon>Enterobacteriaceae</taxon>
        <taxon>Escherichia</taxon>
    </lineage>
</organism>
<dbReference type="Proteomes" id="UP000514754">
    <property type="component" value="Chromosome"/>
</dbReference>
<dbReference type="InterPro" id="IPR036388">
    <property type="entry name" value="WH-like_DNA-bd_sf"/>
</dbReference>
<dbReference type="GO" id="GO:0003677">
    <property type="term" value="F:DNA binding"/>
    <property type="evidence" value="ECO:0007669"/>
    <property type="project" value="UniProtKB-KW"/>
</dbReference>
<dbReference type="SUPFAM" id="SSF46894">
    <property type="entry name" value="C-terminal effector domain of the bipartite response regulators"/>
    <property type="match status" value="1"/>
</dbReference>
<dbReference type="AlphaFoldDB" id="A0A085P0D1"/>
<evidence type="ECO:0000313" key="2">
    <source>
        <dbReference type="EMBL" id="QMO42812.1"/>
    </source>
</evidence>
<protein>
    <submittedName>
        <fullName evidence="2">Helix-turn-helix transcriptional regulator</fullName>
    </submittedName>
</protein>
<keyword evidence="1" id="KW-0238">DNA-binding</keyword>
<evidence type="ECO:0000313" key="3">
    <source>
        <dbReference type="Proteomes" id="UP000514754"/>
    </source>
</evidence>